<feature type="region of interest" description="Disordered" evidence="1">
    <location>
        <begin position="22"/>
        <end position="56"/>
    </location>
</feature>
<accession>A0A250IRQ6</accession>
<proteinExistence type="predicted"/>
<reference evidence="2 3" key="1">
    <citation type="submission" date="2017-06" db="EMBL/GenBank/DDBJ databases">
        <authorList>
            <person name="Kim H.J."/>
            <person name="Triplett B.A."/>
        </authorList>
    </citation>
    <scope>NUCLEOTIDE SEQUENCE [LARGE SCALE GENOMIC DNA]</scope>
    <source>
        <strain evidence="2 3">DSM 14713</strain>
    </source>
</reference>
<dbReference type="EMBL" id="CP022163">
    <property type="protein sequence ID" value="ATB33867.1"/>
    <property type="molecule type" value="Genomic_DNA"/>
</dbReference>
<evidence type="ECO:0008006" key="4">
    <source>
        <dbReference type="Google" id="ProtNLM"/>
    </source>
</evidence>
<name>A0A250IRQ6_9BACT</name>
<gene>
    <name evidence="2" type="ORF">MEBOL_007368</name>
</gene>
<keyword evidence="3" id="KW-1185">Reference proteome</keyword>
<dbReference type="RefSeq" id="WP_157823898.1">
    <property type="nucleotide sequence ID" value="NZ_CP022163.1"/>
</dbReference>
<evidence type="ECO:0000313" key="2">
    <source>
        <dbReference type="EMBL" id="ATB33867.1"/>
    </source>
</evidence>
<evidence type="ECO:0000313" key="3">
    <source>
        <dbReference type="Proteomes" id="UP000217289"/>
    </source>
</evidence>
<evidence type="ECO:0000256" key="1">
    <source>
        <dbReference type="SAM" id="MobiDB-lite"/>
    </source>
</evidence>
<dbReference type="AlphaFoldDB" id="A0A250IRQ6"/>
<dbReference type="KEGG" id="mbd:MEBOL_007368"/>
<sequence length="113" mass="11941">MKNGFSGIGVLLLGAALAVGCGGSSQQEDESTTSASTAPGTPEEGAEWFPDRPESEEGRVGELKACCYIKCSHNPAAWIGPYRNAEPGNCRNLGDYRCGQHGWTCVGAKWDDC</sequence>
<organism evidence="2 3">
    <name type="scientific">Melittangium boletus DSM 14713</name>
    <dbReference type="NCBI Taxonomy" id="1294270"/>
    <lineage>
        <taxon>Bacteria</taxon>
        <taxon>Pseudomonadati</taxon>
        <taxon>Myxococcota</taxon>
        <taxon>Myxococcia</taxon>
        <taxon>Myxococcales</taxon>
        <taxon>Cystobacterineae</taxon>
        <taxon>Archangiaceae</taxon>
        <taxon>Melittangium</taxon>
    </lineage>
</organism>
<dbReference type="PROSITE" id="PS51257">
    <property type="entry name" value="PROKAR_LIPOPROTEIN"/>
    <property type="match status" value="1"/>
</dbReference>
<dbReference type="Proteomes" id="UP000217289">
    <property type="component" value="Chromosome"/>
</dbReference>
<protein>
    <recommendedName>
        <fullName evidence="4">Lipoprotein</fullName>
    </recommendedName>
</protein>
<dbReference type="OrthoDB" id="5524552at2"/>